<dbReference type="AlphaFoldDB" id="A0A3R6IVM2"/>
<evidence type="ECO:0000313" key="10">
    <source>
        <dbReference type="Proteomes" id="UP000479531"/>
    </source>
</evidence>
<dbReference type="EMBL" id="WNAJ01000007">
    <property type="protein sequence ID" value="MTR84955.1"/>
    <property type="molecule type" value="Genomic_DNA"/>
</dbReference>
<dbReference type="GO" id="GO:0016887">
    <property type="term" value="F:ATP hydrolysis activity"/>
    <property type="evidence" value="ECO:0007669"/>
    <property type="project" value="InterPro"/>
</dbReference>
<comment type="similarity">
    <text evidence="1">Belongs to the GSP E family.</text>
</comment>
<dbReference type="Proteomes" id="UP000284051">
    <property type="component" value="Unassembled WGS sequence"/>
</dbReference>
<evidence type="ECO:0000313" key="6">
    <source>
        <dbReference type="EMBL" id="RHG26506.1"/>
    </source>
</evidence>
<gene>
    <name evidence="6" type="ORF">DW264_14470</name>
    <name evidence="5" type="ORF">DW927_11485</name>
    <name evidence="4" type="ORF">GCK47_15370</name>
    <name evidence="3" type="ORF">GMD50_07750</name>
</gene>
<reference evidence="3 9" key="2">
    <citation type="journal article" date="2019" name="Nat. Med.">
        <title>A library of human gut bacterial isolates paired with longitudinal multiomics data enables mechanistic microbiome research.</title>
        <authorList>
            <person name="Poyet M."/>
            <person name="Groussin M."/>
            <person name="Gibbons S.M."/>
            <person name="Avila-Pacheco J."/>
            <person name="Jiang X."/>
            <person name="Kearney S.M."/>
            <person name="Perrotta A.R."/>
            <person name="Berdy B."/>
            <person name="Zhao S."/>
            <person name="Lieberman T.D."/>
            <person name="Swanson P.K."/>
            <person name="Smith M."/>
            <person name="Roesemann S."/>
            <person name="Alexander J.E."/>
            <person name="Rich S.A."/>
            <person name="Livny J."/>
            <person name="Vlamakis H."/>
            <person name="Clish C."/>
            <person name="Bullock K."/>
            <person name="Deik A."/>
            <person name="Scott J."/>
            <person name="Pierce K.A."/>
            <person name="Xavier R.J."/>
            <person name="Alm E.J."/>
        </authorList>
    </citation>
    <scope>NUCLEOTIDE SEQUENCE [LARGE SCALE GENOMIC DNA]</scope>
    <source>
        <strain evidence="3 9">BIOML-A1</strain>
    </source>
</reference>
<evidence type="ECO:0000313" key="3">
    <source>
        <dbReference type="EMBL" id="MTR84955.1"/>
    </source>
</evidence>
<reference evidence="4 10" key="3">
    <citation type="submission" date="2019-10" db="EMBL/GenBank/DDBJ databases">
        <title>Roseburia spp. ameliorate alcoholic fatty liver via restoration of gut barrier function.</title>
        <authorList>
            <person name="Seo B."/>
            <person name="Ko G."/>
        </authorList>
    </citation>
    <scope>NUCLEOTIDE SEQUENCE [LARGE SCALE GENOMIC DNA]</scope>
    <source>
        <strain evidence="4 10">SNUG30017</strain>
    </source>
</reference>
<dbReference type="SUPFAM" id="SSF52540">
    <property type="entry name" value="P-loop containing nucleoside triphosphate hydrolases"/>
    <property type="match status" value="1"/>
</dbReference>
<evidence type="ECO:0000259" key="2">
    <source>
        <dbReference type="Pfam" id="PF00437"/>
    </source>
</evidence>
<evidence type="ECO:0000313" key="5">
    <source>
        <dbReference type="EMBL" id="RHA66514.1"/>
    </source>
</evidence>
<dbReference type="RefSeq" id="WP_015521840.1">
    <property type="nucleotide sequence ID" value="NZ_CACRUM010000101.1"/>
</dbReference>
<sequence>MLMEKYRWSEEIFDDLRSNIIAALDLSREQNDEEVCRFIEKEVEEYSRKNLLTLKEREQLEHLLFNSLRKYDAIQELLEDPEVTEIMINGASRIFYEKKGKLFRAQTHFSSEQKLGDVIQQMAGNSNRMVNEASPIVDTRLADGSRVNIVLSPISIDGAAVSIRKFPQTPILMEDLIRIESITEEAAAFLKVLVMAGYNIFISGGTGSGKTTFLNALSQYIPREERIITIEDSAELRLVDKPNLVRLETRNQMFEGVKPITIRDLIRTALRMRPERIVVGECRGEEALDMLQAMNTGHDGSLSTGHANSCRDMMSRLETMVLMGMELPLTAIRSQIASGLDILVHLGRMRDKSRKVLTITEVTGMQEGEIVLKDLYRYVEKPSDGEAVCGELQRVGTLFNQEKCKRAGITLPGTGE</sequence>
<dbReference type="Gene3D" id="3.30.450.380">
    <property type="match status" value="1"/>
</dbReference>
<evidence type="ECO:0000313" key="9">
    <source>
        <dbReference type="Proteomes" id="UP000478483"/>
    </source>
</evidence>
<organism evidence="3 9">
    <name type="scientific">Roseburia intestinalis</name>
    <dbReference type="NCBI Taxonomy" id="166486"/>
    <lineage>
        <taxon>Bacteria</taxon>
        <taxon>Bacillati</taxon>
        <taxon>Bacillota</taxon>
        <taxon>Clostridia</taxon>
        <taxon>Lachnospirales</taxon>
        <taxon>Lachnospiraceae</taxon>
        <taxon>Roseburia</taxon>
    </lineage>
</organism>
<dbReference type="EMBL" id="WGGT01000022">
    <property type="protein sequence ID" value="MVQ47026.1"/>
    <property type="molecule type" value="Genomic_DNA"/>
</dbReference>
<protein>
    <submittedName>
        <fullName evidence="3">CpaF family protein</fullName>
    </submittedName>
</protein>
<dbReference type="InterPro" id="IPR050921">
    <property type="entry name" value="T4SS_GSP_E_ATPase"/>
</dbReference>
<evidence type="ECO:0000313" key="4">
    <source>
        <dbReference type="EMBL" id="MVQ47026.1"/>
    </source>
</evidence>
<dbReference type="Gene3D" id="3.40.50.300">
    <property type="entry name" value="P-loop containing nucleotide triphosphate hydrolases"/>
    <property type="match status" value="1"/>
</dbReference>
<dbReference type="CDD" id="cd01130">
    <property type="entry name" value="VirB11-like_ATPase"/>
    <property type="match status" value="1"/>
</dbReference>
<dbReference type="PANTHER" id="PTHR30486">
    <property type="entry name" value="TWITCHING MOTILITY PROTEIN PILT"/>
    <property type="match status" value="1"/>
</dbReference>
<accession>A0A3R6IVM2</accession>
<dbReference type="PANTHER" id="PTHR30486:SF6">
    <property type="entry name" value="TYPE IV PILUS RETRACTATION ATPASE PILT"/>
    <property type="match status" value="1"/>
</dbReference>
<reference evidence="7 8" key="1">
    <citation type="submission" date="2018-08" db="EMBL/GenBank/DDBJ databases">
        <title>A genome reference for cultivated species of the human gut microbiota.</title>
        <authorList>
            <person name="Zou Y."/>
            <person name="Xue W."/>
            <person name="Luo G."/>
        </authorList>
    </citation>
    <scope>NUCLEOTIDE SEQUENCE [LARGE SCALE GENOMIC DNA]</scope>
    <source>
        <strain evidence="6 7">AM22-21LB</strain>
        <strain evidence="5 8">AM43-11</strain>
    </source>
</reference>
<feature type="domain" description="Bacterial type II secretion system protein E" evidence="2">
    <location>
        <begin position="73"/>
        <end position="348"/>
    </location>
</feature>
<evidence type="ECO:0000313" key="7">
    <source>
        <dbReference type="Proteomes" id="UP000284051"/>
    </source>
</evidence>
<dbReference type="Proteomes" id="UP000479531">
    <property type="component" value="Unassembled WGS sequence"/>
</dbReference>
<dbReference type="EMBL" id="QSFP01000012">
    <property type="protein sequence ID" value="RHA66514.1"/>
    <property type="molecule type" value="Genomic_DNA"/>
</dbReference>
<evidence type="ECO:0000313" key="8">
    <source>
        <dbReference type="Proteomes" id="UP000284465"/>
    </source>
</evidence>
<name>A0A3R6IVM2_9FIRM</name>
<dbReference type="Pfam" id="PF00437">
    <property type="entry name" value="T2SSE"/>
    <property type="match status" value="1"/>
</dbReference>
<dbReference type="EMBL" id="QRID01000016">
    <property type="protein sequence ID" value="RHG26506.1"/>
    <property type="molecule type" value="Genomic_DNA"/>
</dbReference>
<dbReference type="InterPro" id="IPR001482">
    <property type="entry name" value="T2SS/T4SS_dom"/>
</dbReference>
<dbReference type="Proteomes" id="UP000284465">
    <property type="component" value="Unassembled WGS sequence"/>
</dbReference>
<evidence type="ECO:0000256" key="1">
    <source>
        <dbReference type="ARBA" id="ARBA00006611"/>
    </source>
</evidence>
<dbReference type="InterPro" id="IPR027417">
    <property type="entry name" value="P-loop_NTPase"/>
</dbReference>
<dbReference type="Proteomes" id="UP000478483">
    <property type="component" value="Unassembled WGS sequence"/>
</dbReference>
<comment type="caution">
    <text evidence="3">The sequence shown here is derived from an EMBL/GenBank/DDBJ whole genome shotgun (WGS) entry which is preliminary data.</text>
</comment>
<proteinExistence type="inferred from homology"/>